<evidence type="ECO:0000256" key="7">
    <source>
        <dbReference type="SAM" id="MobiDB-lite"/>
    </source>
</evidence>
<dbReference type="SUPFAM" id="SSF55874">
    <property type="entry name" value="ATPase domain of HSP90 chaperone/DNA topoisomerase II/histidine kinase"/>
    <property type="match status" value="1"/>
</dbReference>
<dbReference type="InterPro" id="IPR050351">
    <property type="entry name" value="BphY/WalK/GraS-like"/>
</dbReference>
<dbReference type="Gene3D" id="1.10.287.130">
    <property type="match status" value="1"/>
</dbReference>
<dbReference type="Gene3D" id="3.30.565.10">
    <property type="entry name" value="Histidine kinase-like ATPase, C-terminal domain"/>
    <property type="match status" value="1"/>
</dbReference>
<sequence>MSRFRGGETDRAQRELEKEQSRREAAEREVERLTASLNAVPTGIVLADAQGATILRNRSAAVGGHSDVLVDEAVQRLLAAAIAGKPGEQRLELFGPPPRVLLIRAIPLNGAGAMAIVDDLSERARLDAVRTDFVANISHELKTPVGALAVLAEALADSDDAEVNRHLAEKLVEEAHRASRTIDDLLELSRIELGGRGEPETVSLAAVLGEVAARHRLTAETADVRLDVAPTNGQTVTGDRLQVVSAISNLVDNAIKYTNPGGTVKVSSNISAGWVEIEVSDDGVGIPARDLDRVFERFYRVDRARSRETGGTGLGLAIVRHVANNHGGEVSVRSREGEGSTFTLKIPAHEET</sequence>
<keyword evidence="5" id="KW-0418">Kinase</keyword>
<reference evidence="11" key="1">
    <citation type="submission" date="2020-05" db="EMBL/GenBank/DDBJ databases">
        <authorList>
            <person name="Chiriac C."/>
            <person name="Salcher M."/>
            <person name="Ghai R."/>
            <person name="Kavagutti S V."/>
        </authorList>
    </citation>
    <scope>NUCLEOTIDE SEQUENCE</scope>
</reference>
<evidence type="ECO:0000256" key="5">
    <source>
        <dbReference type="ARBA" id="ARBA00022777"/>
    </source>
</evidence>
<evidence type="ECO:0000313" key="11">
    <source>
        <dbReference type="EMBL" id="CAB4930213.1"/>
    </source>
</evidence>
<dbReference type="SMART" id="SM00387">
    <property type="entry name" value="HATPase_c"/>
    <property type="match status" value="1"/>
</dbReference>
<evidence type="ECO:0000256" key="3">
    <source>
        <dbReference type="ARBA" id="ARBA00022553"/>
    </source>
</evidence>
<dbReference type="PROSITE" id="PS50109">
    <property type="entry name" value="HIS_KIN"/>
    <property type="match status" value="1"/>
</dbReference>
<dbReference type="Pfam" id="PF00512">
    <property type="entry name" value="HisKA"/>
    <property type="match status" value="1"/>
</dbReference>
<keyword evidence="3" id="KW-0597">Phosphoprotein</keyword>
<accession>A0A6J7IG53</accession>
<name>A0A6J7IG53_9ZZZZ</name>
<evidence type="ECO:0000259" key="8">
    <source>
        <dbReference type="PROSITE" id="PS50109"/>
    </source>
</evidence>
<keyword evidence="6" id="KW-0902">Two-component regulatory system</keyword>
<dbReference type="EC" id="2.7.13.3" evidence="2"/>
<evidence type="ECO:0000256" key="1">
    <source>
        <dbReference type="ARBA" id="ARBA00000085"/>
    </source>
</evidence>
<dbReference type="GO" id="GO:0004721">
    <property type="term" value="F:phosphoprotein phosphatase activity"/>
    <property type="evidence" value="ECO:0007669"/>
    <property type="project" value="TreeGrafter"/>
</dbReference>
<dbReference type="InterPro" id="IPR036890">
    <property type="entry name" value="HATPase_C_sf"/>
</dbReference>
<dbReference type="InterPro" id="IPR005467">
    <property type="entry name" value="His_kinase_dom"/>
</dbReference>
<feature type="domain" description="Histidine kinase" evidence="8">
    <location>
        <begin position="136"/>
        <end position="350"/>
    </location>
</feature>
<dbReference type="PANTHER" id="PTHR45453:SF1">
    <property type="entry name" value="PHOSPHATE REGULON SENSOR PROTEIN PHOR"/>
    <property type="match status" value="1"/>
</dbReference>
<protein>
    <recommendedName>
        <fullName evidence="2">histidine kinase</fullName>
        <ecNumber evidence="2">2.7.13.3</ecNumber>
    </recommendedName>
</protein>
<dbReference type="InterPro" id="IPR036097">
    <property type="entry name" value="HisK_dim/P_sf"/>
</dbReference>
<dbReference type="PRINTS" id="PR00344">
    <property type="entry name" value="BCTRLSENSOR"/>
</dbReference>
<proteinExistence type="predicted"/>
<dbReference type="CDD" id="cd00075">
    <property type="entry name" value="HATPase"/>
    <property type="match status" value="1"/>
</dbReference>
<dbReference type="EMBL" id="CAFBMT010000006">
    <property type="protein sequence ID" value="CAB4930213.1"/>
    <property type="molecule type" value="Genomic_DNA"/>
</dbReference>
<evidence type="ECO:0000313" key="9">
    <source>
        <dbReference type="EMBL" id="CAB4363482.1"/>
    </source>
</evidence>
<dbReference type="SUPFAM" id="SSF47384">
    <property type="entry name" value="Homodimeric domain of signal transducing histidine kinase"/>
    <property type="match status" value="1"/>
</dbReference>
<dbReference type="InterPro" id="IPR003661">
    <property type="entry name" value="HisK_dim/P_dom"/>
</dbReference>
<dbReference type="EMBL" id="CAFBOL010000052">
    <property type="protein sequence ID" value="CAB4997239.1"/>
    <property type="molecule type" value="Genomic_DNA"/>
</dbReference>
<dbReference type="InterPro" id="IPR003594">
    <property type="entry name" value="HATPase_dom"/>
</dbReference>
<dbReference type="SMART" id="SM00388">
    <property type="entry name" value="HisKA"/>
    <property type="match status" value="1"/>
</dbReference>
<dbReference type="EMBL" id="CAESGF010000006">
    <property type="protein sequence ID" value="CAB4363482.1"/>
    <property type="molecule type" value="Genomic_DNA"/>
</dbReference>
<dbReference type="GO" id="GO:0016036">
    <property type="term" value="P:cellular response to phosphate starvation"/>
    <property type="evidence" value="ECO:0007669"/>
    <property type="project" value="TreeGrafter"/>
</dbReference>
<dbReference type="InterPro" id="IPR004358">
    <property type="entry name" value="Sig_transdc_His_kin-like_C"/>
</dbReference>
<evidence type="ECO:0000256" key="2">
    <source>
        <dbReference type="ARBA" id="ARBA00012438"/>
    </source>
</evidence>
<dbReference type="GO" id="GO:0005886">
    <property type="term" value="C:plasma membrane"/>
    <property type="evidence" value="ECO:0007669"/>
    <property type="project" value="TreeGrafter"/>
</dbReference>
<feature type="region of interest" description="Disordered" evidence="7">
    <location>
        <begin position="1"/>
        <end position="25"/>
    </location>
</feature>
<comment type="catalytic activity">
    <reaction evidence="1">
        <text>ATP + protein L-histidine = ADP + protein N-phospho-L-histidine.</text>
        <dbReference type="EC" id="2.7.13.3"/>
    </reaction>
</comment>
<dbReference type="PANTHER" id="PTHR45453">
    <property type="entry name" value="PHOSPHATE REGULON SENSOR PROTEIN PHOR"/>
    <property type="match status" value="1"/>
</dbReference>
<organism evidence="11">
    <name type="scientific">freshwater metagenome</name>
    <dbReference type="NCBI Taxonomy" id="449393"/>
    <lineage>
        <taxon>unclassified sequences</taxon>
        <taxon>metagenomes</taxon>
        <taxon>ecological metagenomes</taxon>
    </lineage>
</organism>
<evidence type="ECO:0000313" key="10">
    <source>
        <dbReference type="EMBL" id="CAB4719133.1"/>
    </source>
</evidence>
<dbReference type="CDD" id="cd00082">
    <property type="entry name" value="HisKA"/>
    <property type="match status" value="1"/>
</dbReference>
<evidence type="ECO:0000256" key="6">
    <source>
        <dbReference type="ARBA" id="ARBA00023012"/>
    </source>
</evidence>
<dbReference type="AlphaFoldDB" id="A0A6J7IG53"/>
<gene>
    <name evidence="10" type="ORF">UFOPK2656_01188</name>
    <name evidence="11" type="ORF">UFOPK3651_01427</name>
    <name evidence="12" type="ORF">UFOPK3931_01881</name>
    <name evidence="9" type="ORF">UFOPK4189_01262</name>
</gene>
<keyword evidence="4" id="KW-0808">Transferase</keyword>
<dbReference type="Pfam" id="PF02518">
    <property type="entry name" value="HATPase_c"/>
    <property type="match status" value="1"/>
</dbReference>
<dbReference type="GO" id="GO:0000155">
    <property type="term" value="F:phosphorelay sensor kinase activity"/>
    <property type="evidence" value="ECO:0007669"/>
    <property type="project" value="InterPro"/>
</dbReference>
<dbReference type="FunFam" id="3.30.565.10:FF:000006">
    <property type="entry name" value="Sensor histidine kinase WalK"/>
    <property type="match status" value="1"/>
</dbReference>
<dbReference type="EMBL" id="CAEZYF010000006">
    <property type="protein sequence ID" value="CAB4719133.1"/>
    <property type="molecule type" value="Genomic_DNA"/>
</dbReference>
<evidence type="ECO:0000256" key="4">
    <source>
        <dbReference type="ARBA" id="ARBA00022679"/>
    </source>
</evidence>
<evidence type="ECO:0000313" key="12">
    <source>
        <dbReference type="EMBL" id="CAB4997239.1"/>
    </source>
</evidence>